<dbReference type="InterPro" id="IPR052990">
    <property type="entry name" value="Sulfoquinovosidase_GH31"/>
</dbReference>
<dbReference type="InterPro" id="IPR017853">
    <property type="entry name" value="GH"/>
</dbReference>
<organism evidence="4 5">
    <name type="scientific">Artemisia annua</name>
    <name type="common">Sweet wormwood</name>
    <dbReference type="NCBI Taxonomy" id="35608"/>
    <lineage>
        <taxon>Eukaryota</taxon>
        <taxon>Viridiplantae</taxon>
        <taxon>Streptophyta</taxon>
        <taxon>Embryophyta</taxon>
        <taxon>Tracheophyta</taxon>
        <taxon>Spermatophyta</taxon>
        <taxon>Magnoliopsida</taxon>
        <taxon>eudicotyledons</taxon>
        <taxon>Gunneridae</taxon>
        <taxon>Pentapetalae</taxon>
        <taxon>asterids</taxon>
        <taxon>campanulids</taxon>
        <taxon>Asterales</taxon>
        <taxon>Asteraceae</taxon>
        <taxon>Asteroideae</taxon>
        <taxon>Anthemideae</taxon>
        <taxon>Artemisiinae</taxon>
        <taxon>Artemisia</taxon>
    </lineage>
</organism>
<dbReference type="EMBL" id="PKPP01015133">
    <property type="protein sequence ID" value="PWA38926.1"/>
    <property type="molecule type" value="Genomic_DNA"/>
</dbReference>
<evidence type="ECO:0000313" key="4">
    <source>
        <dbReference type="EMBL" id="PWA38926.1"/>
    </source>
</evidence>
<evidence type="ECO:0000256" key="2">
    <source>
        <dbReference type="RuleBase" id="RU361185"/>
    </source>
</evidence>
<dbReference type="STRING" id="35608.A0A2U1KQA1"/>
<dbReference type="InterPro" id="IPR000322">
    <property type="entry name" value="Glyco_hydro_31_TIM"/>
</dbReference>
<keyword evidence="2" id="KW-0378">Hydrolase</keyword>
<dbReference type="SUPFAM" id="SSF51445">
    <property type="entry name" value="(Trans)glycosidases"/>
    <property type="match status" value="1"/>
</dbReference>
<gene>
    <name evidence="4" type="ORF">CTI12_AA576950</name>
</gene>
<proteinExistence type="inferred from homology"/>
<dbReference type="PANTHER" id="PTHR46959:SF2">
    <property type="entry name" value="SULFOQUINOVOSIDASE"/>
    <property type="match status" value="1"/>
</dbReference>
<dbReference type="GO" id="GO:0004553">
    <property type="term" value="F:hydrolase activity, hydrolyzing O-glycosyl compounds"/>
    <property type="evidence" value="ECO:0007669"/>
    <property type="project" value="InterPro"/>
</dbReference>
<name>A0A2U1KQA1_ARTAN</name>
<dbReference type="Proteomes" id="UP000245207">
    <property type="component" value="Unassembled WGS sequence"/>
</dbReference>
<comment type="caution">
    <text evidence="4">The sequence shown here is derived from an EMBL/GenBank/DDBJ whole genome shotgun (WGS) entry which is preliminary data.</text>
</comment>
<dbReference type="GO" id="GO:0005975">
    <property type="term" value="P:carbohydrate metabolic process"/>
    <property type="evidence" value="ECO:0007669"/>
    <property type="project" value="InterPro"/>
</dbReference>
<feature type="domain" description="Glycoside hydrolase family 31 TIM barrel" evidence="3">
    <location>
        <begin position="87"/>
        <end position="157"/>
    </location>
</feature>
<evidence type="ECO:0000313" key="5">
    <source>
        <dbReference type="Proteomes" id="UP000245207"/>
    </source>
</evidence>
<dbReference type="Gene3D" id="3.20.20.80">
    <property type="entry name" value="Glycosidases"/>
    <property type="match status" value="1"/>
</dbReference>
<evidence type="ECO:0000256" key="1">
    <source>
        <dbReference type="ARBA" id="ARBA00007806"/>
    </source>
</evidence>
<dbReference type="PANTHER" id="PTHR46959">
    <property type="entry name" value="SULFOQUINOVOSIDASE"/>
    <property type="match status" value="1"/>
</dbReference>
<keyword evidence="5" id="KW-1185">Reference proteome</keyword>
<evidence type="ECO:0000259" key="3">
    <source>
        <dbReference type="Pfam" id="PF01055"/>
    </source>
</evidence>
<comment type="similarity">
    <text evidence="1 2">Belongs to the glycosyl hydrolase 31 family.</text>
</comment>
<accession>A0A2U1KQA1</accession>
<dbReference type="AlphaFoldDB" id="A0A2U1KQA1"/>
<dbReference type="OrthoDB" id="37537at2759"/>
<sequence length="168" mass="18970">MKLWDSIHMLVSLSSQKDDRTEETGRGRQSYVELSEAFASTIRRAHAVHPITAVQNEELGIGIVSYNPIRRGFLAVDPKLVNKFDEGDVRKANDGIKSSVVGLLSSGLCGFAFNHSDIGGYCAVNLPFFKYNRDEELLLRLMEQNAFTTIFRTHELLESYLEKPVFKQ</sequence>
<protein>
    <submittedName>
        <fullName evidence="4">Galactose mutarotase-like domain-containing protein</fullName>
    </submittedName>
</protein>
<keyword evidence="2" id="KW-0326">Glycosidase</keyword>
<dbReference type="Pfam" id="PF01055">
    <property type="entry name" value="Glyco_hydro_31_2nd"/>
    <property type="match status" value="1"/>
</dbReference>
<reference evidence="4 5" key="1">
    <citation type="journal article" date="2018" name="Mol. Plant">
        <title>The genome of Artemisia annua provides insight into the evolution of Asteraceae family and artemisinin biosynthesis.</title>
        <authorList>
            <person name="Shen Q."/>
            <person name="Zhang L."/>
            <person name="Liao Z."/>
            <person name="Wang S."/>
            <person name="Yan T."/>
            <person name="Shi P."/>
            <person name="Liu M."/>
            <person name="Fu X."/>
            <person name="Pan Q."/>
            <person name="Wang Y."/>
            <person name="Lv Z."/>
            <person name="Lu X."/>
            <person name="Zhang F."/>
            <person name="Jiang W."/>
            <person name="Ma Y."/>
            <person name="Chen M."/>
            <person name="Hao X."/>
            <person name="Li L."/>
            <person name="Tang Y."/>
            <person name="Lv G."/>
            <person name="Zhou Y."/>
            <person name="Sun X."/>
            <person name="Brodelius P.E."/>
            <person name="Rose J.K.C."/>
            <person name="Tang K."/>
        </authorList>
    </citation>
    <scope>NUCLEOTIDE SEQUENCE [LARGE SCALE GENOMIC DNA]</scope>
    <source>
        <strain evidence="5">cv. Huhao1</strain>
        <tissue evidence="4">Leaf</tissue>
    </source>
</reference>